<organism evidence="5 6">
    <name type="scientific">Planotetraspora thailandica</name>
    <dbReference type="NCBI Taxonomy" id="487172"/>
    <lineage>
        <taxon>Bacteria</taxon>
        <taxon>Bacillati</taxon>
        <taxon>Actinomycetota</taxon>
        <taxon>Actinomycetes</taxon>
        <taxon>Streptosporangiales</taxon>
        <taxon>Streptosporangiaceae</taxon>
        <taxon>Planotetraspora</taxon>
    </lineage>
</organism>
<dbReference type="AlphaFoldDB" id="A0A8J3V3F9"/>
<protein>
    <recommendedName>
        <fullName evidence="4">Methyltransferase type 12 domain-containing protein</fullName>
    </recommendedName>
</protein>
<dbReference type="CDD" id="cd02440">
    <property type="entry name" value="AdoMet_MTases"/>
    <property type="match status" value="1"/>
</dbReference>
<dbReference type="InterPro" id="IPR029063">
    <property type="entry name" value="SAM-dependent_MTases_sf"/>
</dbReference>
<dbReference type="Proteomes" id="UP000605992">
    <property type="component" value="Unassembled WGS sequence"/>
</dbReference>
<dbReference type="GO" id="GO:0032259">
    <property type="term" value="P:methylation"/>
    <property type="evidence" value="ECO:0007669"/>
    <property type="project" value="UniProtKB-KW"/>
</dbReference>
<dbReference type="Pfam" id="PF08242">
    <property type="entry name" value="Methyltransf_12"/>
    <property type="match status" value="1"/>
</dbReference>
<keyword evidence="2" id="KW-0808">Transferase</keyword>
<dbReference type="Gene3D" id="3.40.50.150">
    <property type="entry name" value="Vaccinia Virus protein VP39"/>
    <property type="match status" value="1"/>
</dbReference>
<reference evidence="5" key="1">
    <citation type="submission" date="2021-01" db="EMBL/GenBank/DDBJ databases">
        <title>Whole genome shotgun sequence of Planotetraspora thailandica NBRC 104271.</title>
        <authorList>
            <person name="Komaki H."/>
            <person name="Tamura T."/>
        </authorList>
    </citation>
    <scope>NUCLEOTIDE SEQUENCE</scope>
    <source>
        <strain evidence="5">NBRC 104271</strain>
    </source>
</reference>
<dbReference type="GO" id="GO:0008168">
    <property type="term" value="F:methyltransferase activity"/>
    <property type="evidence" value="ECO:0007669"/>
    <property type="project" value="UniProtKB-KW"/>
</dbReference>
<name>A0A8J3V3F9_9ACTN</name>
<dbReference type="RefSeq" id="WP_203946255.1">
    <property type="nucleotide sequence ID" value="NZ_BOOR01000032.1"/>
</dbReference>
<evidence type="ECO:0000313" key="6">
    <source>
        <dbReference type="Proteomes" id="UP000605992"/>
    </source>
</evidence>
<evidence type="ECO:0000259" key="4">
    <source>
        <dbReference type="Pfam" id="PF08242"/>
    </source>
</evidence>
<gene>
    <name evidence="5" type="ORF">Pth03_44700</name>
</gene>
<comment type="caution">
    <text evidence="5">The sequence shown here is derived from an EMBL/GenBank/DDBJ whole genome shotgun (WGS) entry which is preliminary data.</text>
</comment>
<dbReference type="PANTHER" id="PTHR43464">
    <property type="entry name" value="METHYLTRANSFERASE"/>
    <property type="match status" value="1"/>
</dbReference>
<evidence type="ECO:0000256" key="2">
    <source>
        <dbReference type="ARBA" id="ARBA00022679"/>
    </source>
</evidence>
<dbReference type="PANTHER" id="PTHR43464:SF19">
    <property type="entry name" value="UBIQUINONE BIOSYNTHESIS O-METHYLTRANSFERASE, MITOCHONDRIAL"/>
    <property type="match status" value="1"/>
</dbReference>
<dbReference type="SUPFAM" id="SSF53335">
    <property type="entry name" value="S-adenosyl-L-methionine-dependent methyltransferases"/>
    <property type="match status" value="1"/>
</dbReference>
<sequence>MNRYSTFLESSRPTRLARLALKVADGYISLRHPRQPWPPLTMMYEGPSSRWVYHRNGLAYLDHLKELAGLTPASRIFDIGCGLGRKTWPLAGYLETGEYLGVDPREEAVEWCRRSLSSRDRKLKFRHIDVQNGYYAPNGSHDAAAITLPADDDRYDIVMANSVFTHMLPGEIANYLGECSRILAPGGRLLCTFFMSPDSPAALGPISASPRYTFPYERDGYRVQHDNCDEHVVNYRESDVREMCDSAGIRLLDIKWGSWRGNARYLDFQDIVLGEKP</sequence>
<proteinExistence type="predicted"/>
<dbReference type="InterPro" id="IPR013217">
    <property type="entry name" value="Methyltransf_12"/>
</dbReference>
<accession>A0A8J3V3F9</accession>
<evidence type="ECO:0000256" key="1">
    <source>
        <dbReference type="ARBA" id="ARBA00022603"/>
    </source>
</evidence>
<evidence type="ECO:0000256" key="3">
    <source>
        <dbReference type="ARBA" id="ARBA00022691"/>
    </source>
</evidence>
<feature type="domain" description="Methyltransferase type 12" evidence="4">
    <location>
        <begin position="78"/>
        <end position="189"/>
    </location>
</feature>
<dbReference type="EMBL" id="BOOR01000032">
    <property type="protein sequence ID" value="GII56081.1"/>
    <property type="molecule type" value="Genomic_DNA"/>
</dbReference>
<keyword evidence="6" id="KW-1185">Reference proteome</keyword>
<keyword evidence="1" id="KW-0489">Methyltransferase</keyword>
<evidence type="ECO:0000313" key="5">
    <source>
        <dbReference type="EMBL" id="GII56081.1"/>
    </source>
</evidence>
<keyword evidence="3" id="KW-0949">S-adenosyl-L-methionine</keyword>